<comment type="caution">
    <text evidence="2">The sequence shown here is derived from an EMBL/GenBank/DDBJ whole genome shotgun (WGS) entry which is preliminary data.</text>
</comment>
<reference evidence="2 3" key="1">
    <citation type="submission" date="2015-03" db="EMBL/GenBank/DDBJ databases">
        <title>Genome sequencing of Methylobacterium aquaticum DSM16371 type strain.</title>
        <authorList>
            <person name="Chaudhry V."/>
            <person name="Patil P.B."/>
        </authorList>
    </citation>
    <scope>NUCLEOTIDE SEQUENCE [LARGE SCALE GENOMIC DNA]</scope>
    <source>
        <strain evidence="2 3">DSM 16371</strain>
    </source>
</reference>
<feature type="domain" description="SAF" evidence="1">
    <location>
        <begin position="47"/>
        <end position="115"/>
    </location>
</feature>
<protein>
    <submittedName>
        <fullName evidence="2">Pilus assembly protein CpaB</fullName>
    </submittedName>
</protein>
<gene>
    <name evidence="2" type="ORF">VP06_20875</name>
</gene>
<dbReference type="RefSeq" id="WP_048465692.1">
    <property type="nucleotide sequence ID" value="NZ_JBNTQU010000022.1"/>
</dbReference>
<dbReference type="PATRIC" id="fig|270351.6.peg.1907"/>
<proteinExistence type="predicted"/>
<dbReference type="EMBL" id="LABX01000164">
    <property type="protein sequence ID" value="KMO30809.1"/>
    <property type="molecule type" value="Genomic_DNA"/>
</dbReference>
<dbReference type="InterPro" id="IPR013974">
    <property type="entry name" value="SAF"/>
</dbReference>
<dbReference type="Proteomes" id="UP000035929">
    <property type="component" value="Unassembled WGS sequence"/>
</dbReference>
<evidence type="ECO:0000313" key="2">
    <source>
        <dbReference type="EMBL" id="KMO30809.1"/>
    </source>
</evidence>
<evidence type="ECO:0000259" key="1">
    <source>
        <dbReference type="SMART" id="SM00858"/>
    </source>
</evidence>
<dbReference type="AlphaFoldDB" id="A0A0J6SAW3"/>
<dbReference type="SMART" id="SM00858">
    <property type="entry name" value="SAF"/>
    <property type="match status" value="1"/>
</dbReference>
<dbReference type="Pfam" id="PF16976">
    <property type="entry name" value="RcpC"/>
    <property type="match status" value="1"/>
</dbReference>
<accession>A0A0J6SAW3</accession>
<sequence length="270" mass="28245">MKSSRLLLIGVAIVTGAGAFVMMSGREPPPPPPVLTVAQPAPAMEMVEVLVAAAELPMGQILKPADLRWQSWPKAAASDGSLQRGVAPTALEDTVGSIVRSSFLSGEPIRREKLIKANGSGFLSAILPSGKRAVAIAIDARGSNTAGGFILPNDRVDVLRTARDEDASRAGTGDVQTAETILTNIRVLAVGQTVQERNGERVVTGDTATLELTPAQAEAVTLAQKVGQLSLTLRSLADAGQVAPDAPETRQTEGGLTIVRYGVTKQMPRR</sequence>
<dbReference type="InterPro" id="IPR017592">
    <property type="entry name" value="Pilus_assmbl_Flp-typ_CpaB"/>
</dbReference>
<evidence type="ECO:0000313" key="3">
    <source>
        <dbReference type="Proteomes" id="UP000035929"/>
    </source>
</evidence>
<dbReference type="OrthoDB" id="163768at2"/>
<name>A0A0J6SAW3_9HYPH</name>
<dbReference type="NCBIfam" id="TIGR03177">
    <property type="entry name" value="pilus_cpaB"/>
    <property type="match status" value="1"/>
</dbReference>
<dbReference type="CDD" id="cd11614">
    <property type="entry name" value="SAF_CpaB_FlgA_like"/>
    <property type="match status" value="1"/>
</dbReference>
<dbReference type="Pfam" id="PF08666">
    <property type="entry name" value="SAF"/>
    <property type="match status" value="1"/>
</dbReference>
<dbReference type="InterPro" id="IPR031571">
    <property type="entry name" value="RcpC_dom"/>
</dbReference>
<organism evidence="2 3">
    <name type="scientific">Methylobacterium aquaticum</name>
    <dbReference type="NCBI Taxonomy" id="270351"/>
    <lineage>
        <taxon>Bacteria</taxon>
        <taxon>Pseudomonadati</taxon>
        <taxon>Pseudomonadota</taxon>
        <taxon>Alphaproteobacteria</taxon>
        <taxon>Hyphomicrobiales</taxon>
        <taxon>Methylobacteriaceae</taxon>
        <taxon>Methylobacterium</taxon>
    </lineage>
</organism>